<feature type="transmembrane region" description="Helical" evidence="1">
    <location>
        <begin position="372"/>
        <end position="389"/>
    </location>
</feature>
<dbReference type="OrthoDB" id="3032844at2759"/>
<keyword evidence="3" id="KW-1185">Reference proteome</keyword>
<dbReference type="Proteomes" id="UP000275078">
    <property type="component" value="Unassembled WGS sequence"/>
</dbReference>
<keyword evidence="1" id="KW-0472">Membrane</keyword>
<protein>
    <submittedName>
        <fullName evidence="2">Uncharacterized protein</fullName>
    </submittedName>
</protein>
<keyword evidence="1" id="KW-0812">Transmembrane</keyword>
<evidence type="ECO:0000313" key="3">
    <source>
        <dbReference type="Proteomes" id="UP000275078"/>
    </source>
</evidence>
<feature type="transmembrane region" description="Helical" evidence="1">
    <location>
        <begin position="100"/>
        <end position="121"/>
    </location>
</feature>
<gene>
    <name evidence="2" type="ORF">BJ508DRAFT_376395</name>
</gene>
<feature type="transmembrane region" description="Helical" evidence="1">
    <location>
        <begin position="271"/>
        <end position="293"/>
    </location>
</feature>
<feature type="transmembrane region" description="Helical" evidence="1">
    <location>
        <begin position="237"/>
        <end position="259"/>
    </location>
</feature>
<accession>A0A3N4IBA6</accession>
<organism evidence="2 3">
    <name type="scientific">Ascobolus immersus RN42</name>
    <dbReference type="NCBI Taxonomy" id="1160509"/>
    <lineage>
        <taxon>Eukaryota</taxon>
        <taxon>Fungi</taxon>
        <taxon>Dikarya</taxon>
        <taxon>Ascomycota</taxon>
        <taxon>Pezizomycotina</taxon>
        <taxon>Pezizomycetes</taxon>
        <taxon>Pezizales</taxon>
        <taxon>Ascobolaceae</taxon>
        <taxon>Ascobolus</taxon>
    </lineage>
</organism>
<proteinExistence type="predicted"/>
<evidence type="ECO:0000313" key="2">
    <source>
        <dbReference type="EMBL" id="RPA81481.1"/>
    </source>
</evidence>
<name>A0A3N4IBA6_ASCIM</name>
<dbReference type="AlphaFoldDB" id="A0A3N4IBA6"/>
<evidence type="ECO:0000256" key="1">
    <source>
        <dbReference type="SAM" id="Phobius"/>
    </source>
</evidence>
<reference evidence="2 3" key="1">
    <citation type="journal article" date="2018" name="Nat. Ecol. Evol.">
        <title>Pezizomycetes genomes reveal the molecular basis of ectomycorrhizal truffle lifestyle.</title>
        <authorList>
            <person name="Murat C."/>
            <person name="Payen T."/>
            <person name="Noel B."/>
            <person name="Kuo A."/>
            <person name="Morin E."/>
            <person name="Chen J."/>
            <person name="Kohler A."/>
            <person name="Krizsan K."/>
            <person name="Balestrini R."/>
            <person name="Da Silva C."/>
            <person name="Montanini B."/>
            <person name="Hainaut M."/>
            <person name="Levati E."/>
            <person name="Barry K.W."/>
            <person name="Belfiori B."/>
            <person name="Cichocki N."/>
            <person name="Clum A."/>
            <person name="Dockter R.B."/>
            <person name="Fauchery L."/>
            <person name="Guy J."/>
            <person name="Iotti M."/>
            <person name="Le Tacon F."/>
            <person name="Lindquist E.A."/>
            <person name="Lipzen A."/>
            <person name="Malagnac F."/>
            <person name="Mello A."/>
            <person name="Molinier V."/>
            <person name="Miyauchi S."/>
            <person name="Poulain J."/>
            <person name="Riccioni C."/>
            <person name="Rubini A."/>
            <person name="Sitrit Y."/>
            <person name="Splivallo R."/>
            <person name="Traeger S."/>
            <person name="Wang M."/>
            <person name="Zifcakova L."/>
            <person name="Wipf D."/>
            <person name="Zambonelli A."/>
            <person name="Paolocci F."/>
            <person name="Nowrousian M."/>
            <person name="Ottonello S."/>
            <person name="Baldrian P."/>
            <person name="Spatafora J.W."/>
            <person name="Henrissat B."/>
            <person name="Nagy L.G."/>
            <person name="Aury J.M."/>
            <person name="Wincker P."/>
            <person name="Grigoriev I.V."/>
            <person name="Bonfante P."/>
            <person name="Martin F.M."/>
        </authorList>
    </citation>
    <scope>NUCLEOTIDE SEQUENCE [LARGE SCALE GENOMIC DNA]</scope>
    <source>
        <strain evidence="2 3">RN42</strain>
    </source>
</reference>
<keyword evidence="1" id="KW-1133">Transmembrane helix</keyword>
<feature type="transmembrane region" description="Helical" evidence="1">
    <location>
        <begin position="338"/>
        <end position="360"/>
    </location>
</feature>
<dbReference type="EMBL" id="ML119679">
    <property type="protein sequence ID" value="RPA81481.1"/>
    <property type="molecule type" value="Genomic_DNA"/>
</dbReference>
<sequence>MASISVFKRYHIQSVPRKHLLAVLYITARYFTTLSRLSVLALPAQIIPRASPSTSNSDGADDRSGVFQVLADGTQDLAALVGIFATDSVERYAVDYARGYLSVAVSTCSLLGMLGYVRALFKLYLGPKPCEKAAFPTVPIRCMFGVAAADRLTKEELITVNYIRRRTEGGEYVFEVVKEVNHTEESFPMMKTLVQHKFSTGSVTIYSANSRIKHLYHADEKAKAGSAYIKNPRKDKLFLLAIWLTAVATSAATAFPVFLIQKESLSWSKMIASFGLFTALTVSHIIWSTAYIFEQIPADYDLSEKQEEVEFAIARPPNDFNRAAVCNLRAVCGIRLKVYRGITLVCAALLCLGYICQYIVVRQSSTNEAVYWLAVHSCLALFRVLIWILDPTFDNFADPHNFMAMGTVADELPRERGGTSVANYIAMAHFANYKLCDWEEHSPHKPVLRVPAAVTHMMDPFSVLLLNLHLQQKTVTSSRSVHAGPGLKPRTANWTWSMLVQVPIDLDGTSTRSFLAI</sequence>